<dbReference type="EMBL" id="CP144696">
    <property type="protein sequence ID" value="WVZ09306.1"/>
    <property type="molecule type" value="Genomic_DNA"/>
</dbReference>
<dbReference type="AlphaFoldDB" id="A0AAQ3NHX5"/>
<feature type="signal peptide" evidence="1">
    <location>
        <begin position="1"/>
        <end position="21"/>
    </location>
</feature>
<proteinExistence type="predicted"/>
<protein>
    <submittedName>
        <fullName evidence="2">Uncharacterized protein</fullName>
    </submittedName>
</protein>
<keyword evidence="3" id="KW-1185">Reference proteome</keyword>
<feature type="chain" id="PRO_5043032312" evidence="1">
    <location>
        <begin position="22"/>
        <end position="124"/>
    </location>
</feature>
<evidence type="ECO:0000256" key="1">
    <source>
        <dbReference type="SAM" id="SignalP"/>
    </source>
</evidence>
<accession>A0AAQ3NHX5</accession>
<gene>
    <name evidence="2" type="ORF">V8G54_013836</name>
</gene>
<dbReference type="Proteomes" id="UP001374535">
    <property type="component" value="Chromosome 5"/>
</dbReference>
<reference evidence="2 3" key="1">
    <citation type="journal article" date="2023" name="Life. Sci Alliance">
        <title>Evolutionary insights into 3D genome organization and epigenetic landscape of Vigna mungo.</title>
        <authorList>
            <person name="Junaid A."/>
            <person name="Singh B."/>
            <person name="Bhatia S."/>
        </authorList>
    </citation>
    <scope>NUCLEOTIDE SEQUENCE [LARGE SCALE GENOMIC DNA]</scope>
    <source>
        <strain evidence="2">Urdbean</strain>
    </source>
</reference>
<evidence type="ECO:0000313" key="3">
    <source>
        <dbReference type="Proteomes" id="UP001374535"/>
    </source>
</evidence>
<keyword evidence="1" id="KW-0732">Signal</keyword>
<evidence type="ECO:0000313" key="2">
    <source>
        <dbReference type="EMBL" id="WVZ09306.1"/>
    </source>
</evidence>
<organism evidence="2 3">
    <name type="scientific">Vigna mungo</name>
    <name type="common">Black gram</name>
    <name type="synonym">Phaseolus mungo</name>
    <dbReference type="NCBI Taxonomy" id="3915"/>
    <lineage>
        <taxon>Eukaryota</taxon>
        <taxon>Viridiplantae</taxon>
        <taxon>Streptophyta</taxon>
        <taxon>Embryophyta</taxon>
        <taxon>Tracheophyta</taxon>
        <taxon>Spermatophyta</taxon>
        <taxon>Magnoliopsida</taxon>
        <taxon>eudicotyledons</taxon>
        <taxon>Gunneridae</taxon>
        <taxon>Pentapetalae</taxon>
        <taxon>rosids</taxon>
        <taxon>fabids</taxon>
        <taxon>Fabales</taxon>
        <taxon>Fabaceae</taxon>
        <taxon>Papilionoideae</taxon>
        <taxon>50 kb inversion clade</taxon>
        <taxon>NPAAA clade</taxon>
        <taxon>indigoferoid/millettioid clade</taxon>
        <taxon>Phaseoleae</taxon>
        <taxon>Vigna</taxon>
    </lineage>
</organism>
<name>A0AAQ3NHX5_VIGMU</name>
<sequence length="124" mass="14137">MACPLFLSSCMILSLYPHTLITILMKIHIFPGPVTLTTILSPQLYNPFHSPSTTFICNPIGLWAQPINLEDTVCCIYQGLRKINLLEIKAEKQEVKNEKNGKKKWPYLEEMERILSDSETLASK</sequence>